<sequence length="315" mass="34509">MRTLEWVHGKLKIIDQLELPHKLKFLYLKTYQDVVKAIKDMNIRGAPAIGVAAAYGCVLAGKDLQKAAKALIASRPTAVNIQWAVNKMLQYNEEGKDLLVEANRMAEEDIAINKKMGAYGAKLIKSGMSILTHCNAGALATVDYGTAVGVIRAAHEQGKRIHVFTGETRPYLQGARLTAWELKQMGVDYHLITDNMVGHFMQRGEIDLVVTGADRVARNGDTANKIGTYSIAVLAKEHGIPFYIAVPFSTIDPKTKSGKDIKIEERDADEVVVVNGKRIAAKGTPVRYPAFDVTPAKYITGYITEKGILKSTSLL</sequence>
<evidence type="ECO:0000313" key="5">
    <source>
        <dbReference type="Proteomes" id="UP000179242"/>
    </source>
</evidence>
<dbReference type="Pfam" id="PF01008">
    <property type="entry name" value="IF-2B"/>
    <property type="match status" value="1"/>
</dbReference>
<comment type="caution">
    <text evidence="4">The sequence shown here is derived from an EMBL/GenBank/DDBJ whole genome shotgun (WGS) entry which is preliminary data.</text>
</comment>
<dbReference type="GO" id="GO:0046523">
    <property type="term" value="F:S-methyl-5-thioribose-1-phosphate isomerase activity"/>
    <property type="evidence" value="ECO:0007669"/>
    <property type="project" value="UniProtKB-UniRule"/>
</dbReference>
<proteinExistence type="inferred from homology"/>
<feature type="active site" description="Proton donor" evidence="3">
    <location>
        <position position="214"/>
    </location>
</feature>
<evidence type="ECO:0000256" key="3">
    <source>
        <dbReference type="HAMAP-Rule" id="MF_01678"/>
    </source>
</evidence>
<comment type="catalytic activity">
    <reaction evidence="2 3">
        <text>5-(methylsulfanyl)-alpha-D-ribose 1-phosphate = 5-(methylsulfanyl)-D-ribulose 1-phosphate</text>
        <dbReference type="Rhea" id="RHEA:19989"/>
        <dbReference type="ChEBI" id="CHEBI:58533"/>
        <dbReference type="ChEBI" id="CHEBI:58548"/>
        <dbReference type="EC" id="5.3.1.23"/>
    </reaction>
</comment>
<feature type="binding site" evidence="3">
    <location>
        <begin position="44"/>
        <end position="46"/>
    </location>
    <ligand>
        <name>substrate</name>
    </ligand>
</feature>
<accession>A0A1F4U5E4</accession>
<feature type="binding site" evidence="3">
    <location>
        <position position="75"/>
    </location>
    <ligand>
        <name>substrate</name>
    </ligand>
</feature>
<dbReference type="Proteomes" id="UP000179242">
    <property type="component" value="Unassembled WGS sequence"/>
</dbReference>
<feature type="binding site" evidence="3">
    <location>
        <begin position="224"/>
        <end position="225"/>
    </location>
    <ligand>
        <name>substrate</name>
    </ligand>
</feature>
<gene>
    <name evidence="3" type="primary">mtnA</name>
    <name evidence="4" type="ORF">A2438_02255</name>
</gene>
<comment type="similarity">
    <text evidence="3">Belongs to the EIF-2B alpha/beta/delta subunits family. MtnA subfamily.</text>
</comment>
<dbReference type="InterPro" id="IPR037171">
    <property type="entry name" value="NagB/RpiA_transferase-like"/>
</dbReference>
<dbReference type="NCBIfam" id="TIGR00512">
    <property type="entry name" value="salvage_mtnA"/>
    <property type="match status" value="1"/>
</dbReference>
<dbReference type="HAMAP" id="MF_01678">
    <property type="entry name" value="Salvage_MtnA"/>
    <property type="match status" value="1"/>
</dbReference>
<dbReference type="PANTHER" id="PTHR43475">
    <property type="entry name" value="METHYLTHIORIBOSE-1-PHOSPHATE ISOMERASE"/>
    <property type="match status" value="1"/>
</dbReference>
<evidence type="ECO:0000256" key="2">
    <source>
        <dbReference type="ARBA" id="ARBA00052401"/>
    </source>
</evidence>
<feature type="binding site" evidence="3">
    <location>
        <position position="173"/>
    </location>
    <ligand>
        <name>substrate</name>
    </ligand>
</feature>
<dbReference type="Gene3D" id="3.40.50.10470">
    <property type="entry name" value="Translation initiation factor eif-2b, domain 2"/>
    <property type="match status" value="1"/>
</dbReference>
<keyword evidence="3" id="KW-0028">Amino-acid biosynthesis</keyword>
<name>A0A1F4U5E4_UNCSA</name>
<dbReference type="EC" id="5.3.1.23" evidence="3"/>
<dbReference type="NCBIfam" id="NF004326">
    <property type="entry name" value="PRK05720.1"/>
    <property type="match status" value="1"/>
</dbReference>
<feature type="site" description="Transition state stabilizer" evidence="3">
    <location>
        <position position="134"/>
    </location>
</feature>
<comment type="pathway">
    <text evidence="3">Amino-acid biosynthesis; L-methionine biosynthesis via salvage pathway; L-methionine from S-methyl-5-thio-alpha-D-ribose 1-phosphate: step 1/6.</text>
</comment>
<dbReference type="GO" id="GO:0019509">
    <property type="term" value="P:L-methionine salvage from methylthioadenosine"/>
    <property type="evidence" value="ECO:0007669"/>
    <property type="project" value="UniProtKB-UniRule"/>
</dbReference>
<dbReference type="FunFam" id="3.40.50.10470:FF:000006">
    <property type="entry name" value="Methylthioribose-1-phosphate isomerase"/>
    <property type="match status" value="1"/>
</dbReference>
<dbReference type="SUPFAM" id="SSF100950">
    <property type="entry name" value="NagB/RpiA/CoA transferase-like"/>
    <property type="match status" value="1"/>
</dbReference>
<dbReference type="InterPro" id="IPR042529">
    <property type="entry name" value="IF_2B-like_C"/>
</dbReference>
<reference evidence="4 5" key="1">
    <citation type="journal article" date="2016" name="Nat. Commun.">
        <title>Thousands of microbial genomes shed light on interconnected biogeochemical processes in an aquifer system.</title>
        <authorList>
            <person name="Anantharaman K."/>
            <person name="Brown C.T."/>
            <person name="Hug L.A."/>
            <person name="Sharon I."/>
            <person name="Castelle C.J."/>
            <person name="Probst A.J."/>
            <person name="Thomas B.C."/>
            <person name="Singh A."/>
            <person name="Wilkins M.J."/>
            <person name="Karaoz U."/>
            <person name="Brodie E.L."/>
            <person name="Williams K.H."/>
            <person name="Hubbard S.S."/>
            <person name="Banfield J.F."/>
        </authorList>
    </citation>
    <scope>NUCLEOTIDE SEQUENCE [LARGE SCALE GENOMIC DNA]</scope>
</reference>
<organism evidence="4 5">
    <name type="scientific">candidate division WOR-1 bacterium RIFOXYC2_FULL_46_14</name>
    <dbReference type="NCBI Taxonomy" id="1802587"/>
    <lineage>
        <taxon>Bacteria</taxon>
        <taxon>Bacillati</taxon>
        <taxon>Saganbacteria</taxon>
    </lineage>
</organism>
<dbReference type="Gene3D" id="1.20.120.420">
    <property type="entry name" value="translation initiation factor eif-2b, domain 1"/>
    <property type="match status" value="1"/>
</dbReference>
<dbReference type="InterPro" id="IPR011559">
    <property type="entry name" value="Initiation_fac_2B_a/b/d"/>
</dbReference>
<protein>
    <recommendedName>
        <fullName evidence="3">Methylthioribose-1-phosphate isomerase</fullName>
        <shortName evidence="3">M1Pi</shortName>
        <shortName evidence="3">MTR-1-P isomerase</shortName>
        <ecNumber evidence="3">5.3.1.23</ecNumber>
    </recommendedName>
    <alternativeName>
        <fullName evidence="3">S-methyl-5-thioribose-1-phosphate isomerase</fullName>
    </alternativeName>
</protein>
<keyword evidence="1 3" id="KW-0413">Isomerase</keyword>
<dbReference type="InterPro" id="IPR000649">
    <property type="entry name" value="IF-2B-related"/>
</dbReference>
<keyword evidence="3" id="KW-0486">Methionine biosynthesis</keyword>
<dbReference type="NCBIfam" id="TIGR00524">
    <property type="entry name" value="eIF-2B_rel"/>
    <property type="match status" value="1"/>
</dbReference>
<dbReference type="InterPro" id="IPR005251">
    <property type="entry name" value="IF-M1Pi"/>
</dbReference>
<comment type="function">
    <text evidence="3">Catalyzes the interconversion of methylthioribose-1-phosphate (MTR-1-P) into methylthioribulose-1-phosphate (MTRu-1-P).</text>
</comment>
<dbReference type="UniPathway" id="UPA00904">
    <property type="reaction ID" value="UER00874"/>
</dbReference>
<evidence type="ECO:0000313" key="4">
    <source>
        <dbReference type="EMBL" id="OGC40099.1"/>
    </source>
</evidence>
<dbReference type="FunFam" id="1.20.120.420:FF:000003">
    <property type="entry name" value="Methylthioribose-1-phosphate isomerase"/>
    <property type="match status" value="1"/>
</dbReference>
<evidence type="ECO:0000256" key="1">
    <source>
        <dbReference type="ARBA" id="ARBA00023235"/>
    </source>
</evidence>
<dbReference type="InterPro" id="IPR027363">
    <property type="entry name" value="M1Pi_N"/>
</dbReference>
<dbReference type="PANTHER" id="PTHR43475:SF1">
    <property type="entry name" value="METHYLTHIORIBOSE-1-PHOSPHATE ISOMERASE"/>
    <property type="match status" value="1"/>
</dbReference>
<dbReference type="AlphaFoldDB" id="A0A1F4U5E4"/>
<dbReference type="EMBL" id="MEUJ01000004">
    <property type="protein sequence ID" value="OGC40099.1"/>
    <property type="molecule type" value="Genomic_DNA"/>
</dbReference>